<keyword evidence="2" id="KW-1185">Reference proteome</keyword>
<dbReference type="Proteomes" id="UP001188597">
    <property type="component" value="Unassembled WGS sequence"/>
</dbReference>
<evidence type="ECO:0000313" key="2">
    <source>
        <dbReference type="Proteomes" id="UP001188597"/>
    </source>
</evidence>
<organism evidence="1 2">
    <name type="scientific">Escallonia herrerae</name>
    <dbReference type="NCBI Taxonomy" id="1293975"/>
    <lineage>
        <taxon>Eukaryota</taxon>
        <taxon>Viridiplantae</taxon>
        <taxon>Streptophyta</taxon>
        <taxon>Embryophyta</taxon>
        <taxon>Tracheophyta</taxon>
        <taxon>Spermatophyta</taxon>
        <taxon>Magnoliopsida</taxon>
        <taxon>eudicotyledons</taxon>
        <taxon>Gunneridae</taxon>
        <taxon>Pentapetalae</taxon>
        <taxon>asterids</taxon>
        <taxon>campanulids</taxon>
        <taxon>Escalloniales</taxon>
        <taxon>Escalloniaceae</taxon>
        <taxon>Escallonia</taxon>
    </lineage>
</organism>
<accession>A0AA89ANH6</accession>
<dbReference type="AlphaFoldDB" id="A0AA89ANH6"/>
<evidence type="ECO:0000313" key="1">
    <source>
        <dbReference type="EMBL" id="KAK3006886.1"/>
    </source>
</evidence>
<protein>
    <recommendedName>
        <fullName evidence="3">DUF4219 domain-containing protein</fullName>
    </recommendedName>
</protein>
<dbReference type="EMBL" id="JAVXUP010001934">
    <property type="protein sequence ID" value="KAK3006886.1"/>
    <property type="molecule type" value="Genomic_DNA"/>
</dbReference>
<evidence type="ECO:0008006" key="3">
    <source>
        <dbReference type="Google" id="ProtNLM"/>
    </source>
</evidence>
<proteinExistence type="predicted"/>
<gene>
    <name evidence="1" type="ORF">RJ639_016325</name>
</gene>
<comment type="caution">
    <text evidence="1">The sequence shown here is derived from an EMBL/GenBank/DDBJ whole genome shotgun (WGS) entry which is preliminary data.</text>
</comment>
<sequence>MQKLNYSDYQPWRICMEAYFQEQDLWVTVDGEATEVIANAPRKAKVNECGKTFFSLRSSVHKDLIERIRDKESPRMSGIRWKSVLPRRTPHVPDPDNWWIDLSLIEHVLKKFQLLLAKDNIFRYWFLLSYGNITTDDDNDHTKVLPDGTSTRAQASSGNAVSRSIAGPHVVPTRSVARPMHMGGMQRMQPQGMTAYNLASQAGMGAGMNPASKRPRNRDDWIPPTIEIKALLRPNDKNDMPRKVEKEASQSPCHLPALLVLWLSRGAHIVTAPQLMPVLAEAEVYCPLESTIMGTTV</sequence>
<reference evidence="1" key="1">
    <citation type="submission" date="2022-12" db="EMBL/GenBank/DDBJ databases">
        <title>Draft genome assemblies for two species of Escallonia (Escalloniales).</title>
        <authorList>
            <person name="Chanderbali A."/>
            <person name="Dervinis C."/>
            <person name="Anghel I."/>
            <person name="Soltis D."/>
            <person name="Soltis P."/>
            <person name="Zapata F."/>
        </authorList>
    </citation>
    <scope>NUCLEOTIDE SEQUENCE</scope>
    <source>
        <strain evidence="1">UCBG64.0493</strain>
        <tissue evidence="1">Leaf</tissue>
    </source>
</reference>
<name>A0AA89ANH6_9ASTE</name>